<evidence type="ECO:0000313" key="2">
    <source>
        <dbReference type="Proteomes" id="UP001600894"/>
    </source>
</evidence>
<organism evidence="1 2">
    <name type="scientific">Enterocloster alcoholdehydrogenati</name>
    <dbReference type="NCBI Taxonomy" id="2547410"/>
    <lineage>
        <taxon>Bacteria</taxon>
        <taxon>Bacillati</taxon>
        <taxon>Bacillota</taxon>
        <taxon>Clostridia</taxon>
        <taxon>Lachnospirales</taxon>
        <taxon>Lachnospiraceae</taxon>
        <taxon>Enterocloster</taxon>
    </lineage>
</organism>
<keyword evidence="2" id="KW-1185">Reference proteome</keyword>
<evidence type="ECO:0000313" key="1">
    <source>
        <dbReference type="EMBL" id="GAA6268776.1"/>
    </source>
</evidence>
<comment type="caution">
    <text evidence="1">The sequence shown here is derived from an EMBL/GenBank/DDBJ whole genome shotgun (WGS) entry which is preliminary data.</text>
</comment>
<name>A0ABQ0AXM4_9FIRM</name>
<dbReference type="Proteomes" id="UP001600894">
    <property type="component" value="Unassembled WGS sequence"/>
</dbReference>
<sequence length="52" mass="6117">MKDKEYSGNFYEADKVEELPDECPNCLYQKKDIQKGVEECPNCHYKPTKKSD</sequence>
<reference evidence="1 2" key="1">
    <citation type="submission" date="2024-04" db="EMBL/GenBank/DDBJ databases">
        <title>Defined microbial consortia suppress multidrug-resistant proinflammatory Enterobacteriaceae via ecological control.</title>
        <authorList>
            <person name="Furuichi M."/>
            <person name="Kawaguchi T."/>
            <person name="Pust M."/>
            <person name="Yasuma K."/>
            <person name="Plichta D."/>
            <person name="Hasegawa N."/>
            <person name="Ohya T."/>
            <person name="Bhattarai S."/>
            <person name="Sasajima S."/>
            <person name="Aoto Y."/>
            <person name="Tuganbaev T."/>
            <person name="Yaginuma M."/>
            <person name="Ueda M."/>
            <person name="Okahashi N."/>
            <person name="Amafuji K."/>
            <person name="Kiridooshi Y."/>
            <person name="Sugita K."/>
            <person name="Strazar M."/>
            <person name="Skelly A."/>
            <person name="Suda W."/>
            <person name="Hattori M."/>
            <person name="Nakamoto N."/>
            <person name="Caballero S."/>
            <person name="Norman J."/>
            <person name="Olle B."/>
            <person name="Tanoue T."/>
            <person name="Arita M."/>
            <person name="Bucci V."/>
            <person name="Atarashi K."/>
            <person name="Xavier R."/>
            <person name="Honda K."/>
        </authorList>
    </citation>
    <scope>NUCLEOTIDE SEQUENCE [LARGE SCALE GENOMIC DNA]</scope>
    <source>
        <strain evidence="2">f13</strain>
    </source>
</reference>
<gene>
    <name evidence="1" type="ORF">F130042H8_18360</name>
</gene>
<proteinExistence type="predicted"/>
<dbReference type="RefSeq" id="WP_176253346.1">
    <property type="nucleotide sequence ID" value="NZ_BAABXL010000001.1"/>
</dbReference>
<accession>A0ABQ0AXM4</accession>
<protein>
    <submittedName>
        <fullName evidence="1">Uncharacterized protein</fullName>
    </submittedName>
</protein>
<dbReference type="EMBL" id="BAABXL010000001">
    <property type="protein sequence ID" value="GAA6268776.1"/>
    <property type="molecule type" value="Genomic_DNA"/>
</dbReference>